<dbReference type="AlphaFoldDB" id="A0A7J0CKU8"/>
<reference evidence="2 3" key="1">
    <citation type="submission" date="2020-05" db="EMBL/GenBank/DDBJ databases">
        <title>Whole genome shotgun sequence of Streptomyces microflavus NBRC 13062.</title>
        <authorList>
            <person name="Komaki H."/>
            <person name="Tamura T."/>
        </authorList>
    </citation>
    <scope>NUCLEOTIDE SEQUENCE [LARGE SCALE GENOMIC DNA]</scope>
    <source>
        <strain evidence="2 3">NBRC 13062</strain>
    </source>
</reference>
<proteinExistence type="predicted"/>
<evidence type="ECO:0000313" key="2">
    <source>
        <dbReference type="EMBL" id="GFN02395.1"/>
    </source>
</evidence>
<name>A0A7J0CKU8_STRMI</name>
<sequence length="77" mass="7792">MRPVRGQAEQSGSVRFAASDAGQDGLVEGVGVGDDCGAVVADQAVPHAVGILPAGADRRHVGGRQDVDVQARFGRPA</sequence>
<accession>A0A7J0CKU8</accession>
<dbReference type="EMBL" id="BLWD01000001">
    <property type="protein sequence ID" value="GFN02395.1"/>
    <property type="molecule type" value="Genomic_DNA"/>
</dbReference>
<gene>
    <name evidence="2" type="ORF">Smic_09510</name>
</gene>
<protein>
    <submittedName>
        <fullName evidence="2">Uncharacterized protein</fullName>
    </submittedName>
</protein>
<dbReference type="Proteomes" id="UP000498740">
    <property type="component" value="Unassembled WGS sequence"/>
</dbReference>
<evidence type="ECO:0000256" key="1">
    <source>
        <dbReference type="SAM" id="MobiDB-lite"/>
    </source>
</evidence>
<feature type="region of interest" description="Disordered" evidence="1">
    <location>
        <begin position="1"/>
        <end position="20"/>
    </location>
</feature>
<organism evidence="2 3">
    <name type="scientific">Streptomyces microflavus</name>
    <name type="common">Streptomyces lipmanii</name>
    <dbReference type="NCBI Taxonomy" id="1919"/>
    <lineage>
        <taxon>Bacteria</taxon>
        <taxon>Bacillati</taxon>
        <taxon>Actinomycetota</taxon>
        <taxon>Actinomycetes</taxon>
        <taxon>Kitasatosporales</taxon>
        <taxon>Streptomycetaceae</taxon>
        <taxon>Streptomyces</taxon>
    </lineage>
</organism>
<comment type="caution">
    <text evidence="2">The sequence shown here is derived from an EMBL/GenBank/DDBJ whole genome shotgun (WGS) entry which is preliminary data.</text>
</comment>
<evidence type="ECO:0000313" key="3">
    <source>
        <dbReference type="Proteomes" id="UP000498740"/>
    </source>
</evidence>